<feature type="region of interest" description="Disordered" evidence="1">
    <location>
        <begin position="70"/>
        <end position="530"/>
    </location>
</feature>
<feature type="compositionally biased region" description="Low complexity" evidence="1">
    <location>
        <begin position="477"/>
        <end position="488"/>
    </location>
</feature>
<sequence>MEEASLRPIPPPHDEDDEDVHWALSTATALWGRGEREEALRWLRRAAEQASDANADLRALELFKAAAEVAQKISGSDEAPAAVEASAGAPPAPSSRPPKSTVSAPPQPASVRPAATSAPPPKPSAPPPKPGPPPPPPLPGAKPSRPPGAGADSARAERGGATPGAPPVKTTSAIRSPAGGATPGAPPPMKTTSAIRSPAGGATPGASAAAPGRAPAPATAPGPAKPASGRGAAFTPQPPAVRPAGAAPALPGRPAASTSPAGDPPAGAVSPAGAQPRAAQTKGRTIIGFAGASHERVSSTTAVTQEVPAVKLPAAGKPSGQAPGKGAPERASAEEPSSDPEPPVDQRETVPTNISVTLARRHAQPVGAASQDETERRERSWHQSTDEEGTMRRTLTERERRMLLEHRTEDPDEETPLLSLEEHAQEAASAAAARPGVPAQADPRDDGASWTDAEPADDDSATADAEGEPTLAREMPGAKPGKAAEGAASWSRGEAQDGRGNSPSELSWSDPPHEGAGAWQAPPPRLPGAQIEPLPALRVAVIGISSTGELRLVPMDGRNAPPRGAALGILVPMTPGDGETIARLLQLRSS</sequence>
<feature type="compositionally biased region" description="Acidic residues" evidence="1">
    <location>
        <begin position="454"/>
        <end position="467"/>
    </location>
</feature>
<feature type="region of interest" description="Disordered" evidence="1">
    <location>
        <begin position="1"/>
        <end position="20"/>
    </location>
</feature>
<dbReference type="OrthoDB" id="5516928at2"/>
<evidence type="ECO:0000313" key="3">
    <source>
        <dbReference type="Proteomes" id="UP000238348"/>
    </source>
</evidence>
<dbReference type="AlphaFoldDB" id="A0A2L0EUG8"/>
<feature type="compositionally biased region" description="Basic and acidic residues" evidence="1">
    <location>
        <begin position="373"/>
        <end position="409"/>
    </location>
</feature>
<proteinExistence type="predicted"/>
<feature type="compositionally biased region" description="Low complexity" evidence="1">
    <location>
        <begin position="196"/>
        <end position="217"/>
    </location>
</feature>
<dbReference type="EMBL" id="CP012673">
    <property type="protein sequence ID" value="AUX42922.1"/>
    <property type="molecule type" value="Genomic_DNA"/>
</dbReference>
<evidence type="ECO:0000256" key="1">
    <source>
        <dbReference type="SAM" id="MobiDB-lite"/>
    </source>
</evidence>
<feature type="compositionally biased region" description="Low complexity" evidence="1">
    <location>
        <begin position="79"/>
        <end position="89"/>
    </location>
</feature>
<dbReference type="PRINTS" id="PR01217">
    <property type="entry name" value="PRICHEXTENSN"/>
</dbReference>
<accession>A0A2L0EUG8</accession>
<feature type="compositionally biased region" description="Low complexity" evidence="1">
    <location>
        <begin position="426"/>
        <end position="441"/>
    </location>
</feature>
<organism evidence="2 3">
    <name type="scientific">Sorangium cellulosum</name>
    <name type="common">Polyangium cellulosum</name>
    <dbReference type="NCBI Taxonomy" id="56"/>
    <lineage>
        <taxon>Bacteria</taxon>
        <taxon>Pseudomonadati</taxon>
        <taxon>Myxococcota</taxon>
        <taxon>Polyangia</taxon>
        <taxon>Polyangiales</taxon>
        <taxon>Polyangiaceae</taxon>
        <taxon>Sorangium</taxon>
    </lineage>
</organism>
<dbReference type="Proteomes" id="UP000238348">
    <property type="component" value="Chromosome"/>
</dbReference>
<protein>
    <submittedName>
        <fullName evidence="2">Uncharacterized protein</fullName>
    </submittedName>
</protein>
<feature type="compositionally biased region" description="Pro residues" evidence="1">
    <location>
        <begin position="118"/>
        <end position="146"/>
    </location>
</feature>
<dbReference type="RefSeq" id="WP_159397162.1">
    <property type="nucleotide sequence ID" value="NZ_CP012673.1"/>
</dbReference>
<feature type="compositionally biased region" description="Low complexity" evidence="1">
    <location>
        <begin position="242"/>
        <end position="256"/>
    </location>
</feature>
<evidence type="ECO:0000313" key="2">
    <source>
        <dbReference type="EMBL" id="AUX42922.1"/>
    </source>
</evidence>
<reference evidence="2 3" key="1">
    <citation type="submission" date="2015-09" db="EMBL/GenBank/DDBJ databases">
        <title>Sorangium comparison.</title>
        <authorList>
            <person name="Zaburannyi N."/>
            <person name="Bunk B."/>
            <person name="Overmann J."/>
            <person name="Mueller R."/>
        </authorList>
    </citation>
    <scope>NUCLEOTIDE SEQUENCE [LARGE SCALE GENOMIC DNA]</scope>
    <source>
        <strain evidence="2 3">So ce26</strain>
    </source>
</reference>
<gene>
    <name evidence="2" type="ORF">SOCE26_043620</name>
</gene>
<name>A0A2L0EUG8_SORCE</name>